<dbReference type="GO" id="GO:0003676">
    <property type="term" value="F:nucleic acid binding"/>
    <property type="evidence" value="ECO:0007669"/>
    <property type="project" value="InterPro"/>
</dbReference>
<evidence type="ECO:0000259" key="5">
    <source>
        <dbReference type="PROSITE" id="PS50860"/>
    </source>
</evidence>
<dbReference type="GO" id="GO:0002161">
    <property type="term" value="F:aminoacyl-tRNA deacylase activity"/>
    <property type="evidence" value="ECO:0007669"/>
    <property type="project" value="UniProtKB-ARBA"/>
</dbReference>
<dbReference type="InterPro" id="IPR018163">
    <property type="entry name" value="Thr/Ala-tRNA-synth_IIc_edit"/>
</dbReference>
<dbReference type="Proteomes" id="UP000240838">
    <property type="component" value="Unassembled WGS sequence"/>
</dbReference>
<accession>A0A2R6AXK3</accession>
<dbReference type="GO" id="GO:0005737">
    <property type="term" value="C:cytoplasm"/>
    <property type="evidence" value="ECO:0007669"/>
    <property type="project" value="UniProtKB-SubCell"/>
</dbReference>
<evidence type="ECO:0000256" key="3">
    <source>
        <dbReference type="ARBA" id="ARBA00022723"/>
    </source>
</evidence>
<keyword evidence="4" id="KW-0862">Zinc</keyword>
<evidence type="ECO:0000313" key="6">
    <source>
        <dbReference type="EMBL" id="PSN91018.1"/>
    </source>
</evidence>
<dbReference type="GO" id="GO:0006419">
    <property type="term" value="P:alanyl-tRNA aminoacylation"/>
    <property type="evidence" value="ECO:0007669"/>
    <property type="project" value="InterPro"/>
</dbReference>
<reference evidence="6 7" key="1">
    <citation type="submission" date="2017-04" db="EMBL/GenBank/DDBJ databases">
        <title>Novel microbial lineages endemic to geothermal iron-oxide mats fill important gaps in the evolutionary history of Archaea.</title>
        <authorList>
            <person name="Jay Z.J."/>
            <person name="Beam J.P."/>
            <person name="Dlakic M."/>
            <person name="Rusch D.B."/>
            <person name="Kozubal M.A."/>
            <person name="Inskeep W.P."/>
        </authorList>
    </citation>
    <scope>NUCLEOTIDE SEQUENCE [LARGE SCALE GENOMIC DNA]</scope>
    <source>
        <strain evidence="6">OSP_B</strain>
    </source>
</reference>
<dbReference type="PANTHER" id="PTHR43462">
    <property type="entry name" value="ALANYL-TRNA EDITING PROTEIN"/>
    <property type="match status" value="1"/>
</dbReference>
<evidence type="ECO:0000256" key="1">
    <source>
        <dbReference type="ARBA" id="ARBA00001947"/>
    </source>
</evidence>
<dbReference type="Gene3D" id="3.30.980.10">
    <property type="entry name" value="Threonyl-trna Synthetase, Chain A, domain 2"/>
    <property type="match status" value="1"/>
</dbReference>
<evidence type="ECO:0000313" key="7">
    <source>
        <dbReference type="Proteomes" id="UP000240838"/>
    </source>
</evidence>
<dbReference type="InterPro" id="IPR051335">
    <property type="entry name" value="Alanyl-tRNA_Editing_Enzymes"/>
</dbReference>
<dbReference type="SUPFAM" id="SSF50447">
    <property type="entry name" value="Translation proteins"/>
    <property type="match status" value="1"/>
</dbReference>
<dbReference type="GO" id="GO:0005524">
    <property type="term" value="F:ATP binding"/>
    <property type="evidence" value="ECO:0007669"/>
    <property type="project" value="InterPro"/>
</dbReference>
<name>A0A2R6AXK3_9ARCH</name>
<dbReference type="PROSITE" id="PS50860">
    <property type="entry name" value="AA_TRNA_LIGASE_II_ALA"/>
    <property type="match status" value="1"/>
</dbReference>
<dbReference type="Pfam" id="PF07973">
    <property type="entry name" value="tRNA_SAD"/>
    <property type="match status" value="1"/>
</dbReference>
<evidence type="ECO:0000256" key="2">
    <source>
        <dbReference type="ARBA" id="ARBA00004496"/>
    </source>
</evidence>
<protein>
    <recommendedName>
        <fullName evidence="5">Alanyl-transfer RNA synthetases family profile domain-containing protein</fullName>
    </recommendedName>
</protein>
<dbReference type="SUPFAM" id="SSF55186">
    <property type="entry name" value="ThrRS/AlaRS common domain"/>
    <property type="match status" value="1"/>
</dbReference>
<dbReference type="Gene3D" id="2.40.30.130">
    <property type="match status" value="1"/>
</dbReference>
<dbReference type="InterPro" id="IPR018165">
    <property type="entry name" value="Ala-tRNA-synth_IIc_core"/>
</dbReference>
<feature type="domain" description="Alanyl-transfer RNA synthetases family profile" evidence="5">
    <location>
        <begin position="1"/>
        <end position="249"/>
    </location>
</feature>
<dbReference type="PANTHER" id="PTHR43462:SF1">
    <property type="entry name" value="ALANYL-TRNA EDITING PROTEIN AARSD1"/>
    <property type="match status" value="1"/>
</dbReference>
<dbReference type="GO" id="GO:0004813">
    <property type="term" value="F:alanine-tRNA ligase activity"/>
    <property type="evidence" value="ECO:0007669"/>
    <property type="project" value="InterPro"/>
</dbReference>
<evidence type="ECO:0000256" key="4">
    <source>
        <dbReference type="ARBA" id="ARBA00022833"/>
    </source>
</evidence>
<comment type="subcellular location">
    <subcellularLocation>
        <location evidence="2">Cytoplasm</location>
    </subcellularLocation>
</comment>
<organism evidence="6 7">
    <name type="scientific">Candidatus Marsarchaeota G1 archaeon OSP_B</name>
    <dbReference type="NCBI Taxonomy" id="1978153"/>
    <lineage>
        <taxon>Archaea</taxon>
        <taxon>Candidatus Marsarchaeota</taxon>
        <taxon>Candidatus Marsarchaeota group 1</taxon>
    </lineage>
</organism>
<dbReference type="Pfam" id="PF01411">
    <property type="entry name" value="tRNA-synt_2c"/>
    <property type="match status" value="1"/>
</dbReference>
<comment type="cofactor">
    <cofactor evidence="1">
        <name>Zn(2+)</name>
        <dbReference type="ChEBI" id="CHEBI:29105"/>
    </cofactor>
</comment>
<keyword evidence="3" id="KW-0479">Metal-binding</keyword>
<dbReference type="InterPro" id="IPR018164">
    <property type="entry name" value="Ala-tRNA-synth_IIc_N"/>
</dbReference>
<proteinExistence type="predicted"/>
<sequence>MKKLELGEIVKGVEQTKLSYLYDSYSTSFEAKVLNAVHEQGKSWYVVLDQTLFHPKSGGQPTDVGELVIQGVKANVKKAMLVNGVVVHYVKLEKELKIEKGMSVRGTIDWGLRYKYMRRHTAAHLLDHCVNLVTHRINKTLGSWLGEPTYVEYQGIFEGVLLKQVEEKANAFISQGLEVKTEFLSKDALKEILDSPNAERLPEIQVYRIVQIDSFEKIPCGGTHVKNTKEIGALTLKKRKRWRVGLEFISKFDPLLALPAKRFPDQQALAPLGAE</sequence>
<dbReference type="InterPro" id="IPR009000">
    <property type="entry name" value="Transl_B-barrel_sf"/>
</dbReference>
<dbReference type="EMBL" id="NEXA01000153">
    <property type="protein sequence ID" value="PSN91018.1"/>
    <property type="molecule type" value="Genomic_DNA"/>
</dbReference>
<dbReference type="GO" id="GO:0046872">
    <property type="term" value="F:metal ion binding"/>
    <property type="evidence" value="ECO:0007669"/>
    <property type="project" value="UniProtKB-KW"/>
</dbReference>
<dbReference type="InterPro" id="IPR012947">
    <property type="entry name" value="tRNA_SAD"/>
</dbReference>
<dbReference type="AlphaFoldDB" id="A0A2R6AXK3"/>
<dbReference type="SMART" id="SM00863">
    <property type="entry name" value="tRNA_SAD"/>
    <property type="match status" value="1"/>
</dbReference>
<gene>
    <name evidence="6" type="ORF">B9P99_04330</name>
</gene>
<comment type="caution">
    <text evidence="6">The sequence shown here is derived from an EMBL/GenBank/DDBJ whole genome shotgun (WGS) entry which is preliminary data.</text>
</comment>